<dbReference type="InterPro" id="IPR000980">
    <property type="entry name" value="SH2"/>
</dbReference>
<dbReference type="GO" id="GO:0007167">
    <property type="term" value="P:enzyme-linked receptor protein signaling pathway"/>
    <property type="evidence" value="ECO:0007669"/>
    <property type="project" value="TreeGrafter"/>
</dbReference>
<keyword evidence="8" id="KW-1185">Reference proteome</keyword>
<evidence type="ECO:0000256" key="4">
    <source>
        <dbReference type="PROSITE-ProRule" id="PRU00192"/>
    </source>
</evidence>
<dbReference type="Proteomes" id="UP000078046">
    <property type="component" value="Unassembled WGS sequence"/>
</dbReference>
<protein>
    <submittedName>
        <fullName evidence="7">Adapter molecule Crk</fullName>
    </submittedName>
</protein>
<dbReference type="GO" id="GO:0016477">
    <property type="term" value="P:cell migration"/>
    <property type="evidence" value="ECO:0007669"/>
    <property type="project" value="TreeGrafter"/>
</dbReference>
<proteinExistence type="predicted"/>
<dbReference type="Gene3D" id="3.30.505.10">
    <property type="entry name" value="SH2 domain"/>
    <property type="match status" value="1"/>
</dbReference>
<dbReference type="AlphaFoldDB" id="A0A177AYZ2"/>
<dbReference type="PROSITE" id="PS50002">
    <property type="entry name" value="SH3"/>
    <property type="match status" value="1"/>
</dbReference>
<dbReference type="GO" id="GO:0030971">
    <property type="term" value="F:receptor tyrosine kinase binding"/>
    <property type="evidence" value="ECO:0007669"/>
    <property type="project" value="TreeGrafter"/>
</dbReference>
<dbReference type="GO" id="GO:0035591">
    <property type="term" value="F:signaling adaptor activity"/>
    <property type="evidence" value="ECO:0007669"/>
    <property type="project" value="TreeGrafter"/>
</dbReference>
<accession>A0A177AYZ2</accession>
<dbReference type="SMART" id="SM00252">
    <property type="entry name" value="SH2"/>
    <property type="match status" value="1"/>
</dbReference>
<dbReference type="SUPFAM" id="SSF55550">
    <property type="entry name" value="SH2 domain"/>
    <property type="match status" value="1"/>
</dbReference>
<evidence type="ECO:0000259" key="5">
    <source>
        <dbReference type="PROSITE" id="PS50001"/>
    </source>
</evidence>
<evidence type="ECO:0000256" key="1">
    <source>
        <dbReference type="ARBA" id="ARBA00022443"/>
    </source>
</evidence>
<dbReference type="OrthoDB" id="9204160at2759"/>
<name>A0A177AYZ2_9BILA</name>
<dbReference type="InterPro" id="IPR036860">
    <property type="entry name" value="SH2_dom_sf"/>
</dbReference>
<dbReference type="Gene3D" id="2.30.30.40">
    <property type="entry name" value="SH3 Domains"/>
    <property type="match status" value="1"/>
</dbReference>
<dbReference type="PANTHER" id="PTHR19969:SF5">
    <property type="entry name" value="CRK-LIKE PROTEIN"/>
    <property type="match status" value="1"/>
</dbReference>
<evidence type="ECO:0000313" key="7">
    <source>
        <dbReference type="EMBL" id="OAF67228.1"/>
    </source>
</evidence>
<dbReference type="PROSITE" id="PS50001">
    <property type="entry name" value="SH2"/>
    <property type="match status" value="1"/>
</dbReference>
<evidence type="ECO:0000256" key="2">
    <source>
        <dbReference type="ARBA" id="ARBA00022999"/>
    </source>
</evidence>
<dbReference type="SMART" id="SM00326">
    <property type="entry name" value="SH3"/>
    <property type="match status" value="2"/>
</dbReference>
<sequence>MNKTCFDFNDEHLYYYGSLNRETANDFLTSQGAEGSFLIRSSTTKHGDLVLCVREPTRIGHYIINVNVQNKNKMYRCGGKNYNTLGELVEDFCNVPLQDISLKAPLPKGHLRIILDHLSRSNDEIDCMAEDRVSILEYADERYKVKHANGKIGYIPKDITIQCDEAYNDYLNKTNKIDYRRSDQCSSKHGSLNLDCKRYSSDMRKVPFRVKAIRKRGSNPLDKEALTFNVGDRITVIRVSLDGTWVGTTDAGIKGHFPFNSVEILGSDQE</sequence>
<keyword evidence="2 3" id="KW-0727">SH2 domain</keyword>
<dbReference type="Pfam" id="PF00017">
    <property type="entry name" value="SH2"/>
    <property type="match status" value="1"/>
</dbReference>
<dbReference type="InterPro" id="IPR001452">
    <property type="entry name" value="SH3_domain"/>
</dbReference>
<feature type="domain" description="SH3" evidence="6">
    <location>
        <begin position="205"/>
        <end position="267"/>
    </location>
</feature>
<dbReference type="Pfam" id="PF07653">
    <property type="entry name" value="SH3_2"/>
    <property type="match status" value="1"/>
</dbReference>
<dbReference type="InterPro" id="IPR036028">
    <property type="entry name" value="SH3-like_dom_sf"/>
</dbReference>
<keyword evidence="1 4" id="KW-0728">SH3 domain</keyword>
<organism evidence="7 8">
    <name type="scientific">Intoshia linei</name>
    <dbReference type="NCBI Taxonomy" id="1819745"/>
    <lineage>
        <taxon>Eukaryota</taxon>
        <taxon>Metazoa</taxon>
        <taxon>Spiralia</taxon>
        <taxon>Lophotrochozoa</taxon>
        <taxon>Mesozoa</taxon>
        <taxon>Orthonectida</taxon>
        <taxon>Rhopaluridae</taxon>
        <taxon>Intoshia</taxon>
    </lineage>
</organism>
<dbReference type="SUPFAM" id="SSF50044">
    <property type="entry name" value="SH3-domain"/>
    <property type="match status" value="2"/>
</dbReference>
<comment type="caution">
    <text evidence="7">The sequence shown here is derived from an EMBL/GenBank/DDBJ whole genome shotgun (WGS) entry which is preliminary data.</text>
</comment>
<dbReference type="EMBL" id="LWCA01000715">
    <property type="protein sequence ID" value="OAF67228.1"/>
    <property type="molecule type" value="Genomic_DNA"/>
</dbReference>
<dbReference type="PRINTS" id="PR00401">
    <property type="entry name" value="SH2DOMAIN"/>
</dbReference>
<gene>
    <name evidence="7" type="ORF">A3Q56_05046</name>
</gene>
<evidence type="ECO:0000256" key="3">
    <source>
        <dbReference type="PROSITE-ProRule" id="PRU00191"/>
    </source>
</evidence>
<reference evidence="7 8" key="1">
    <citation type="submission" date="2016-04" db="EMBL/GenBank/DDBJ databases">
        <title>The genome of Intoshia linei affirms orthonectids as highly simplified spiralians.</title>
        <authorList>
            <person name="Mikhailov K.V."/>
            <person name="Slusarev G.S."/>
            <person name="Nikitin M.A."/>
            <person name="Logacheva M.D."/>
            <person name="Penin A."/>
            <person name="Aleoshin V."/>
            <person name="Panchin Y.V."/>
        </authorList>
    </citation>
    <scope>NUCLEOTIDE SEQUENCE [LARGE SCALE GENOMIC DNA]</scope>
    <source>
        <strain evidence="7">Intl2013</strain>
        <tissue evidence="7">Whole animal</tissue>
    </source>
</reference>
<evidence type="ECO:0000259" key="6">
    <source>
        <dbReference type="PROSITE" id="PS50002"/>
    </source>
</evidence>
<dbReference type="GO" id="GO:0005737">
    <property type="term" value="C:cytoplasm"/>
    <property type="evidence" value="ECO:0007669"/>
    <property type="project" value="TreeGrafter"/>
</dbReference>
<dbReference type="InterPro" id="IPR051184">
    <property type="entry name" value="Tyrosine-phos_adapter"/>
</dbReference>
<evidence type="ECO:0000313" key="8">
    <source>
        <dbReference type="Proteomes" id="UP000078046"/>
    </source>
</evidence>
<feature type="domain" description="SH2" evidence="5">
    <location>
        <begin position="14"/>
        <end position="106"/>
    </location>
</feature>
<dbReference type="PANTHER" id="PTHR19969">
    <property type="entry name" value="SH2-SH3 ADAPTOR PROTEIN-RELATED"/>
    <property type="match status" value="1"/>
</dbReference>